<accession>A0ABS8WWY4</accession>
<feature type="compositionally biased region" description="Polar residues" evidence="1">
    <location>
        <begin position="17"/>
        <end position="47"/>
    </location>
</feature>
<reference evidence="2 3" key="1">
    <citation type="journal article" date="2021" name="BMC Genomics">
        <title>Datura genome reveals duplications of psychoactive alkaloid biosynthetic genes and high mutation rate following tissue culture.</title>
        <authorList>
            <person name="Rajewski A."/>
            <person name="Carter-House D."/>
            <person name="Stajich J."/>
            <person name="Litt A."/>
        </authorList>
    </citation>
    <scope>NUCLEOTIDE SEQUENCE [LARGE SCALE GENOMIC DNA]</scope>
    <source>
        <strain evidence="2">AR-01</strain>
    </source>
</reference>
<feature type="non-terminal residue" evidence="2">
    <location>
        <position position="1"/>
    </location>
</feature>
<protein>
    <submittedName>
        <fullName evidence="2">Uncharacterized protein</fullName>
    </submittedName>
</protein>
<evidence type="ECO:0000313" key="3">
    <source>
        <dbReference type="Proteomes" id="UP000823775"/>
    </source>
</evidence>
<evidence type="ECO:0000313" key="2">
    <source>
        <dbReference type="EMBL" id="MCE3216736.1"/>
    </source>
</evidence>
<dbReference type="Proteomes" id="UP000823775">
    <property type="component" value="Unassembled WGS sequence"/>
</dbReference>
<proteinExistence type="predicted"/>
<name>A0ABS8WWY4_DATST</name>
<keyword evidence="3" id="KW-1185">Reference proteome</keyword>
<organism evidence="2 3">
    <name type="scientific">Datura stramonium</name>
    <name type="common">Jimsonweed</name>
    <name type="synonym">Common thornapple</name>
    <dbReference type="NCBI Taxonomy" id="4076"/>
    <lineage>
        <taxon>Eukaryota</taxon>
        <taxon>Viridiplantae</taxon>
        <taxon>Streptophyta</taxon>
        <taxon>Embryophyta</taxon>
        <taxon>Tracheophyta</taxon>
        <taxon>Spermatophyta</taxon>
        <taxon>Magnoliopsida</taxon>
        <taxon>eudicotyledons</taxon>
        <taxon>Gunneridae</taxon>
        <taxon>Pentapetalae</taxon>
        <taxon>asterids</taxon>
        <taxon>lamiids</taxon>
        <taxon>Solanales</taxon>
        <taxon>Solanaceae</taxon>
        <taxon>Solanoideae</taxon>
        <taxon>Datureae</taxon>
        <taxon>Datura</taxon>
    </lineage>
</organism>
<comment type="caution">
    <text evidence="2">The sequence shown here is derived from an EMBL/GenBank/DDBJ whole genome shotgun (WGS) entry which is preliminary data.</text>
</comment>
<gene>
    <name evidence="2" type="ORF">HAX54_007870</name>
</gene>
<sequence>RYGHDVEVCRRKRNTGSKKQNQIVQHTGSQIEEGTGLQQGEASTSDQKIIQGRQIEGNLLEDQSKKSKNTTISVGVWVTPSSQNRQQGNNVV</sequence>
<dbReference type="EMBL" id="JACEIK010014013">
    <property type="protein sequence ID" value="MCE3216736.1"/>
    <property type="molecule type" value="Genomic_DNA"/>
</dbReference>
<feature type="region of interest" description="Disordered" evidence="1">
    <location>
        <begin position="1"/>
        <end position="47"/>
    </location>
</feature>
<evidence type="ECO:0000256" key="1">
    <source>
        <dbReference type="SAM" id="MobiDB-lite"/>
    </source>
</evidence>